<dbReference type="InterPro" id="IPR001482">
    <property type="entry name" value="T2SS/T4SS_dom"/>
</dbReference>
<dbReference type="PANTHER" id="PTHR30258:SF2">
    <property type="entry name" value="COMG OPERON PROTEIN 1"/>
    <property type="match status" value="1"/>
</dbReference>
<evidence type="ECO:0000259" key="4">
    <source>
        <dbReference type="Pfam" id="PF00437"/>
    </source>
</evidence>
<dbReference type="GO" id="GO:0005886">
    <property type="term" value="C:plasma membrane"/>
    <property type="evidence" value="ECO:0007669"/>
    <property type="project" value="TreeGrafter"/>
</dbReference>
<reference evidence="5 6" key="2">
    <citation type="submission" date="2013-09" db="EMBL/GenBank/DDBJ databases">
        <title>Whole genome comparison of six Crocosphaera watsonii strains with differing phenotypes.</title>
        <authorList>
            <person name="Bench S.R."/>
            <person name="Heller P."/>
            <person name="Frank I."/>
            <person name="Arciniega M."/>
            <person name="Shilova I.N."/>
            <person name="Zehr J.P."/>
        </authorList>
    </citation>
    <scope>NUCLEOTIDE SEQUENCE [LARGE SCALE GENOMIC DNA]</scope>
    <source>
        <strain evidence="5 6">WH 0402</strain>
    </source>
</reference>
<dbReference type="EMBL" id="CAQN01000903">
    <property type="protein sequence ID" value="CCQ69119.1"/>
    <property type="molecule type" value="Genomic_DNA"/>
</dbReference>
<evidence type="ECO:0000256" key="2">
    <source>
        <dbReference type="ARBA" id="ARBA00022741"/>
    </source>
</evidence>
<comment type="similarity">
    <text evidence="1">Belongs to the GSP E family.</text>
</comment>
<dbReference type="Pfam" id="PF00437">
    <property type="entry name" value="T2SSE"/>
    <property type="match status" value="1"/>
</dbReference>
<evidence type="ECO:0000313" key="6">
    <source>
        <dbReference type="Proteomes" id="UP000018130"/>
    </source>
</evidence>
<comment type="caution">
    <text evidence="5">The sequence shown here is derived from an EMBL/GenBank/DDBJ whole genome shotgun (WGS) entry which is preliminary data.</text>
</comment>
<dbReference type="InterPro" id="IPR027417">
    <property type="entry name" value="P-loop_NTPase"/>
</dbReference>
<dbReference type="GO" id="GO:0005524">
    <property type="term" value="F:ATP binding"/>
    <property type="evidence" value="ECO:0007669"/>
    <property type="project" value="UniProtKB-KW"/>
</dbReference>
<dbReference type="Gene3D" id="3.40.50.300">
    <property type="entry name" value="P-loop containing nucleotide triphosphate hydrolases"/>
    <property type="match status" value="1"/>
</dbReference>
<keyword evidence="2" id="KW-0547">Nucleotide-binding</keyword>
<protein>
    <submittedName>
        <fullName evidence="5">General secretion pathway protein E</fullName>
    </submittedName>
</protein>
<gene>
    <name evidence="5" type="ORF">CWATWH0402_3077</name>
</gene>
<evidence type="ECO:0000313" key="5">
    <source>
        <dbReference type="EMBL" id="CCQ69119.1"/>
    </source>
</evidence>
<feature type="domain" description="Bacterial type II secretion system protein E" evidence="4">
    <location>
        <begin position="18"/>
        <end position="93"/>
    </location>
</feature>
<dbReference type="Proteomes" id="UP000018130">
    <property type="component" value="Unassembled WGS sequence"/>
</dbReference>
<dbReference type="SUPFAM" id="SSF52540">
    <property type="entry name" value="P-loop containing nucleoside triphosphate hydrolases"/>
    <property type="match status" value="1"/>
</dbReference>
<organism evidence="5 6">
    <name type="scientific">Crocosphaera watsonii WH 0402</name>
    <dbReference type="NCBI Taxonomy" id="1284629"/>
    <lineage>
        <taxon>Bacteria</taxon>
        <taxon>Bacillati</taxon>
        <taxon>Cyanobacteriota</taxon>
        <taxon>Cyanophyceae</taxon>
        <taxon>Oscillatoriophycideae</taxon>
        <taxon>Chroococcales</taxon>
        <taxon>Aphanothecaceae</taxon>
        <taxon>Crocosphaera</taxon>
    </lineage>
</organism>
<name>T2JVK2_CROWT</name>
<evidence type="ECO:0000256" key="1">
    <source>
        <dbReference type="ARBA" id="ARBA00006611"/>
    </source>
</evidence>
<keyword evidence="3" id="KW-0067">ATP-binding</keyword>
<reference evidence="5 6" key="1">
    <citation type="submission" date="2013-01" db="EMBL/GenBank/DDBJ databases">
        <authorList>
            <person name="Bench S."/>
        </authorList>
    </citation>
    <scope>NUCLEOTIDE SEQUENCE [LARGE SCALE GENOMIC DNA]</scope>
    <source>
        <strain evidence="5 6">WH 0402</strain>
    </source>
</reference>
<accession>T2JVK2</accession>
<dbReference type="PANTHER" id="PTHR30258">
    <property type="entry name" value="TYPE II SECRETION SYSTEM PROTEIN GSPE-RELATED"/>
    <property type="match status" value="1"/>
</dbReference>
<proteinExistence type="inferred from homology"/>
<dbReference type="GO" id="GO:0016887">
    <property type="term" value="F:ATP hydrolysis activity"/>
    <property type="evidence" value="ECO:0007669"/>
    <property type="project" value="TreeGrafter"/>
</dbReference>
<sequence length="138" mass="15393">MTIYKANKLTSEEIAEAKENGSICPKCGGSGYKGRVGVYEVMRNTERIQSLINEGATTDRLKEAAVEEGMITILAYSLQLVQEGYTTLEEVERVTFTDTGLEAELKAKRKSSLECKTCSAILEPEWMDCPYCMTPRFT</sequence>
<evidence type="ECO:0000256" key="3">
    <source>
        <dbReference type="ARBA" id="ARBA00022840"/>
    </source>
</evidence>
<dbReference type="AlphaFoldDB" id="T2JVK2"/>